<dbReference type="EMBL" id="CP047265">
    <property type="protein sequence ID" value="QHF05741.1"/>
    <property type="molecule type" value="Genomic_DNA"/>
</dbReference>
<dbReference type="PROSITE" id="PS50943">
    <property type="entry name" value="HTH_CROC1"/>
    <property type="match status" value="1"/>
</dbReference>
<name>A0ABX6HJG7_9PSED</name>
<keyword evidence="3" id="KW-0804">Transcription</keyword>
<evidence type="ECO:0000256" key="3">
    <source>
        <dbReference type="ARBA" id="ARBA00023163"/>
    </source>
</evidence>
<protein>
    <submittedName>
        <fullName evidence="5">Helix-turn-helix transcriptional regulator</fullName>
    </submittedName>
</protein>
<dbReference type="InterPro" id="IPR036286">
    <property type="entry name" value="LexA/Signal_pep-like_sf"/>
</dbReference>
<keyword evidence="2" id="KW-0238">DNA-binding</keyword>
<proteinExistence type="predicted"/>
<dbReference type="InterPro" id="IPR015927">
    <property type="entry name" value="Peptidase_S24_S26A/B/C"/>
</dbReference>
<keyword evidence="1" id="KW-0805">Transcription regulation</keyword>
<dbReference type="PANTHER" id="PTHR40661">
    <property type="match status" value="1"/>
</dbReference>
<evidence type="ECO:0000313" key="5">
    <source>
        <dbReference type="EMBL" id="QHF05741.1"/>
    </source>
</evidence>
<dbReference type="InterPro" id="IPR010982">
    <property type="entry name" value="Lambda_DNA-bd_dom_sf"/>
</dbReference>
<evidence type="ECO:0000313" key="6">
    <source>
        <dbReference type="Proteomes" id="UP000464644"/>
    </source>
</evidence>
<dbReference type="PANTHER" id="PTHR40661:SF3">
    <property type="entry name" value="FELS-1 PROPHAGE TRANSCRIPTIONAL REGULATOR"/>
    <property type="match status" value="1"/>
</dbReference>
<dbReference type="Proteomes" id="UP000464644">
    <property type="component" value="Chromosome"/>
</dbReference>
<dbReference type="Gene3D" id="2.10.109.10">
    <property type="entry name" value="Umud Fragment, subunit A"/>
    <property type="match status" value="1"/>
</dbReference>
<dbReference type="InterPro" id="IPR039418">
    <property type="entry name" value="LexA-like"/>
</dbReference>
<dbReference type="Pfam" id="PF00717">
    <property type="entry name" value="Peptidase_S24"/>
    <property type="match status" value="1"/>
</dbReference>
<feature type="domain" description="HTH cro/C1-type" evidence="4">
    <location>
        <begin position="2"/>
        <end position="28"/>
    </location>
</feature>
<accession>A0ABX6HJG7</accession>
<organism evidence="5 6">
    <name type="scientific">Pseudomonas asturiensis</name>
    <dbReference type="NCBI Taxonomy" id="1190415"/>
    <lineage>
        <taxon>Bacteria</taxon>
        <taxon>Pseudomonadati</taxon>
        <taxon>Pseudomonadota</taxon>
        <taxon>Gammaproteobacteria</taxon>
        <taxon>Pseudomonadales</taxon>
        <taxon>Pseudomonadaceae</taxon>
        <taxon>Pseudomonas</taxon>
    </lineage>
</organism>
<dbReference type="CDD" id="cd06529">
    <property type="entry name" value="S24_LexA-like"/>
    <property type="match status" value="1"/>
</dbReference>
<reference evidence="5 6" key="1">
    <citation type="journal article" date="2014" name="Genome Announc.">
        <title>Draft Genome Sequences of a Phylogenetically Diverse Suite of Pseudomonas syringae Strains from Multiple Source Populations.</title>
        <authorList>
            <person name="Baltrus D.A."/>
            <person name="Yourstone S."/>
            <person name="Lind A."/>
            <person name="Guilbaud C."/>
            <person name="Sands D.C."/>
            <person name="Jones C.D."/>
            <person name="Morris C.E."/>
            <person name="Dangl J.L."/>
        </authorList>
    </citation>
    <scope>NUCLEOTIDE SEQUENCE [LARGE SCALE GENOMIC DNA]</scope>
    <source>
        <strain evidence="5 6">CC1524</strain>
    </source>
</reference>
<evidence type="ECO:0000256" key="1">
    <source>
        <dbReference type="ARBA" id="ARBA00023015"/>
    </source>
</evidence>
<dbReference type="Gene3D" id="1.10.260.40">
    <property type="entry name" value="lambda repressor-like DNA-binding domains"/>
    <property type="match status" value="1"/>
</dbReference>
<gene>
    <name evidence="5" type="ORF">N015_08330</name>
</gene>
<keyword evidence="6" id="KW-1185">Reference proteome</keyword>
<sequence>MYLNGRNAINLEFAFKISRLLEVAVSEFSPRIAAEINGPGGAGKVVGAIWDESLQKSLSSFVLPSDGVEADQAIDVQGLPSALAQKIRDYKPVVVVPRYDVRASMGPGIDMPEMNMVVENMSLDARWVRQNLTFSALENLKLISGRGDSMSPTIRNGDAVMIDIGITTVESDAIYFFQLHGQLLIKRIQRNLDGLSIISDNAQYRDLPVPAARADDIHILAQVIYWWNGRSF</sequence>
<dbReference type="SUPFAM" id="SSF51306">
    <property type="entry name" value="LexA/Signal peptidase"/>
    <property type="match status" value="1"/>
</dbReference>
<evidence type="ECO:0000256" key="2">
    <source>
        <dbReference type="ARBA" id="ARBA00023125"/>
    </source>
</evidence>
<evidence type="ECO:0000259" key="4">
    <source>
        <dbReference type="PROSITE" id="PS50943"/>
    </source>
</evidence>
<dbReference type="InterPro" id="IPR001387">
    <property type="entry name" value="Cro/C1-type_HTH"/>
</dbReference>